<organism evidence="2 3">
    <name type="scientific">Methanobacterium subterraneum</name>
    <dbReference type="NCBI Taxonomy" id="59277"/>
    <lineage>
        <taxon>Archaea</taxon>
        <taxon>Methanobacteriati</taxon>
        <taxon>Methanobacteriota</taxon>
        <taxon>Methanomada group</taxon>
        <taxon>Methanobacteria</taxon>
        <taxon>Methanobacteriales</taxon>
        <taxon>Methanobacteriaceae</taxon>
        <taxon>Methanobacterium</taxon>
    </lineage>
</organism>
<reference evidence="2 3" key="1">
    <citation type="submission" date="2016-10" db="EMBL/GenBank/DDBJ databases">
        <title>Comparative genomics between deep and shallow subseafloor isolates.</title>
        <authorList>
            <person name="Ishii S."/>
            <person name="Miller J.R."/>
            <person name="Sutton G."/>
            <person name="Suzuki S."/>
            <person name="Methe B."/>
            <person name="Inagaki F."/>
            <person name="Imachi H."/>
        </authorList>
    </citation>
    <scope>NUCLEOTIDE SEQUENCE [LARGE SCALE GENOMIC DNA]</scope>
    <source>
        <strain evidence="2 3">MO-MB1</strain>
    </source>
</reference>
<sequence>MVSIKEFLYPLKYKVTLFLVLAIPCIALITLLIDNFIYLDSLSLSLTVDALVFLISIFLSIVIGLVLSYLLSCVIDSYIANEKIKIVIALISGITSLIIVYVFYKMMTEPIICDPVHIPANNQTVCDPVHQPIQGESYHTNVLDGLNVDKSLVEESFQECIQNLK</sequence>
<keyword evidence="1" id="KW-0812">Transmembrane</keyword>
<evidence type="ECO:0000313" key="3">
    <source>
        <dbReference type="Proteomes" id="UP000232806"/>
    </source>
</evidence>
<keyword evidence="1" id="KW-0472">Membrane</keyword>
<dbReference type="AlphaFoldDB" id="A0A2H4VET3"/>
<gene>
    <name evidence="2" type="ORF">BK007_11675</name>
</gene>
<dbReference type="RefSeq" id="WP_100906584.1">
    <property type="nucleotide sequence ID" value="NZ_CP017766.1"/>
</dbReference>
<dbReference type="OrthoDB" id="71418at2157"/>
<proteinExistence type="predicted"/>
<dbReference type="Proteomes" id="UP000232806">
    <property type="component" value="Chromosome"/>
</dbReference>
<keyword evidence="1" id="KW-1133">Transmembrane helix</keyword>
<dbReference type="EMBL" id="CP017766">
    <property type="protein sequence ID" value="AUB56602.1"/>
    <property type="molecule type" value="Genomic_DNA"/>
</dbReference>
<evidence type="ECO:0000256" key="1">
    <source>
        <dbReference type="SAM" id="Phobius"/>
    </source>
</evidence>
<feature type="transmembrane region" description="Helical" evidence="1">
    <location>
        <begin position="84"/>
        <end position="104"/>
    </location>
</feature>
<protein>
    <submittedName>
        <fullName evidence="2">Uncharacterized protein</fullName>
    </submittedName>
</protein>
<dbReference type="GeneID" id="35122274"/>
<feature type="transmembrane region" description="Helical" evidence="1">
    <location>
        <begin position="50"/>
        <end position="72"/>
    </location>
</feature>
<accession>A0A2H4VET3</accession>
<evidence type="ECO:0000313" key="2">
    <source>
        <dbReference type="EMBL" id="AUB56602.1"/>
    </source>
</evidence>
<feature type="transmembrane region" description="Helical" evidence="1">
    <location>
        <begin position="15"/>
        <end position="38"/>
    </location>
</feature>
<name>A0A2H4VET3_9EURY</name>